<evidence type="ECO:0000313" key="1">
    <source>
        <dbReference type="EMBL" id="MBJ7602764.1"/>
    </source>
</evidence>
<comment type="caution">
    <text evidence="1">The sequence shown here is derived from an EMBL/GenBank/DDBJ whole genome shotgun (WGS) entry which is preliminary data.</text>
</comment>
<proteinExistence type="predicted"/>
<sequence length="76" mass="8349">MPQRKLRRVGGSIMLPVPPAELEVSGLAEGDVVLIDAAPGRVTITPAAPDLDPAFVLSVDRAMRRYRRAWQELAQR</sequence>
<gene>
    <name evidence="1" type="ORF">JF888_06175</name>
</gene>
<dbReference type="Proteomes" id="UP000620075">
    <property type="component" value="Unassembled WGS sequence"/>
</dbReference>
<protein>
    <recommendedName>
        <fullName evidence="3">AbrB/MazE/SpoVT family DNA-binding domain-containing protein</fullName>
    </recommendedName>
</protein>
<dbReference type="SUPFAM" id="SSF89447">
    <property type="entry name" value="AbrB/MazE/MraZ-like"/>
    <property type="match status" value="1"/>
</dbReference>
<organism evidence="1 2">
    <name type="scientific">Candidatus Dormiibacter inghamiae</name>
    <dbReference type="NCBI Taxonomy" id="3127013"/>
    <lineage>
        <taxon>Bacteria</taxon>
        <taxon>Bacillati</taxon>
        <taxon>Candidatus Dormiibacterota</taxon>
        <taxon>Candidatus Dormibacteria</taxon>
        <taxon>Candidatus Dormibacterales</taxon>
        <taxon>Candidatus Dormibacteraceae</taxon>
        <taxon>Candidatus Dormiibacter</taxon>
    </lineage>
</organism>
<dbReference type="InterPro" id="IPR037914">
    <property type="entry name" value="SpoVT-AbrB_sf"/>
</dbReference>
<reference evidence="1 2" key="1">
    <citation type="submission" date="2020-10" db="EMBL/GenBank/DDBJ databases">
        <title>Ca. Dormibacterota MAGs.</title>
        <authorList>
            <person name="Montgomery K."/>
        </authorList>
    </citation>
    <scope>NUCLEOTIDE SEQUENCE [LARGE SCALE GENOMIC DNA]</scope>
    <source>
        <strain evidence="1">SC8811_S16_3</strain>
    </source>
</reference>
<accession>A0A934NDB3</accession>
<dbReference type="RefSeq" id="WP_338177651.1">
    <property type="nucleotide sequence ID" value="NZ_JAEKNQ010000023.1"/>
</dbReference>
<name>A0A934NDB3_9BACT</name>
<dbReference type="EMBL" id="JAEKNQ010000023">
    <property type="protein sequence ID" value="MBJ7602764.1"/>
    <property type="molecule type" value="Genomic_DNA"/>
</dbReference>
<dbReference type="Gene3D" id="2.10.260.10">
    <property type="match status" value="1"/>
</dbReference>
<evidence type="ECO:0000313" key="2">
    <source>
        <dbReference type="Proteomes" id="UP000620075"/>
    </source>
</evidence>
<dbReference type="AlphaFoldDB" id="A0A934NDB3"/>
<evidence type="ECO:0008006" key="3">
    <source>
        <dbReference type="Google" id="ProtNLM"/>
    </source>
</evidence>